<feature type="region of interest" description="Disordered" evidence="1">
    <location>
        <begin position="1"/>
        <end position="34"/>
    </location>
</feature>
<reference evidence="2 3" key="1">
    <citation type="submission" date="2019-03" db="EMBL/GenBank/DDBJ databases">
        <title>Nematode-trapping fungi genome.</title>
        <authorList>
            <person name="Vidal-Diez De Ulzurrun G."/>
        </authorList>
    </citation>
    <scope>NUCLEOTIDE SEQUENCE [LARGE SCALE GENOMIC DNA]</scope>
    <source>
        <strain evidence="2 3">TWF154</strain>
    </source>
</reference>
<feature type="region of interest" description="Disordered" evidence="1">
    <location>
        <begin position="54"/>
        <end position="86"/>
    </location>
</feature>
<proteinExistence type="predicted"/>
<comment type="caution">
    <text evidence="2">The sequence shown here is derived from an EMBL/GenBank/DDBJ whole genome shotgun (WGS) entry which is preliminary data.</text>
</comment>
<dbReference type="AlphaFoldDB" id="A0A8H2DTC1"/>
<gene>
    <name evidence="2" type="ORF">EYR41_008010</name>
</gene>
<dbReference type="EMBL" id="SOZJ01000005">
    <property type="protein sequence ID" value="TGJ66367.1"/>
    <property type="molecule type" value="Genomic_DNA"/>
</dbReference>
<dbReference type="Proteomes" id="UP000297595">
    <property type="component" value="Unassembled WGS sequence"/>
</dbReference>
<feature type="compositionally biased region" description="Basic and acidic residues" evidence="1">
    <location>
        <begin position="64"/>
        <end position="86"/>
    </location>
</feature>
<name>A0A8H2DTC1_ORBOL</name>
<evidence type="ECO:0000313" key="2">
    <source>
        <dbReference type="EMBL" id="TGJ66367.1"/>
    </source>
</evidence>
<evidence type="ECO:0000313" key="3">
    <source>
        <dbReference type="Proteomes" id="UP000297595"/>
    </source>
</evidence>
<protein>
    <submittedName>
        <fullName evidence="2">Uncharacterized protein</fullName>
    </submittedName>
</protein>
<evidence type="ECO:0000256" key="1">
    <source>
        <dbReference type="SAM" id="MobiDB-lite"/>
    </source>
</evidence>
<organism evidence="2 3">
    <name type="scientific">Orbilia oligospora</name>
    <name type="common">Nematode-trapping fungus</name>
    <name type="synonym">Arthrobotrys oligospora</name>
    <dbReference type="NCBI Taxonomy" id="2813651"/>
    <lineage>
        <taxon>Eukaryota</taxon>
        <taxon>Fungi</taxon>
        <taxon>Dikarya</taxon>
        <taxon>Ascomycota</taxon>
        <taxon>Pezizomycotina</taxon>
        <taxon>Orbiliomycetes</taxon>
        <taxon>Orbiliales</taxon>
        <taxon>Orbiliaceae</taxon>
        <taxon>Orbilia</taxon>
    </lineage>
</organism>
<feature type="compositionally biased region" description="Acidic residues" evidence="1">
    <location>
        <begin position="12"/>
        <end position="34"/>
    </location>
</feature>
<accession>A0A8H2DTC1</accession>
<sequence length="86" mass="10652">MTRTRTRHDTVYDDEDDENDDDDDDDDDEDDDDDRLERRNRWFRLWVYQEKQLHAHKWKQASKQADEQGQAKRDKADRRNDLQTRV</sequence>